<comment type="caution">
    <text evidence="2">The sequence shown here is derived from an EMBL/GenBank/DDBJ whole genome shotgun (WGS) entry which is preliminary data.</text>
</comment>
<evidence type="ECO:0000313" key="2">
    <source>
        <dbReference type="EMBL" id="HFI90933.1"/>
    </source>
</evidence>
<gene>
    <name evidence="2" type="ORF">ENS31_05285</name>
</gene>
<comment type="similarity">
    <text evidence="1">Belongs to the Rv0495c family.</text>
</comment>
<dbReference type="AlphaFoldDB" id="A0A7V3E748"/>
<proteinExistence type="inferred from homology"/>
<sequence length="199" mass="22955">MNIKEKYINGIKIDPNIFTFRFGCRCNGECCHYGVYTDLKESQLILSIKDKIIPLMDETQSTNISEWFEPAEEDEDFDSGIAVGTEIINNKCAFLDKNGLCVLQRLALLEGEHKWKYKPMYCILFPLTIYQNTLTIDDEHIDRLSYCNKFPVSDTTIFEACKEEIHHFLGDEGFQELLNYKEEVLSQVQNGALSDGNKK</sequence>
<organism evidence="2">
    <name type="scientific">Ignavibacterium album</name>
    <dbReference type="NCBI Taxonomy" id="591197"/>
    <lineage>
        <taxon>Bacteria</taxon>
        <taxon>Pseudomonadati</taxon>
        <taxon>Ignavibacteriota</taxon>
        <taxon>Ignavibacteria</taxon>
        <taxon>Ignavibacteriales</taxon>
        <taxon>Ignavibacteriaceae</taxon>
        <taxon>Ignavibacterium</taxon>
    </lineage>
</organism>
<protein>
    <submittedName>
        <fullName evidence="2">DUF3109 family protein</fullName>
    </submittedName>
</protein>
<evidence type="ECO:0000256" key="1">
    <source>
        <dbReference type="ARBA" id="ARBA00093770"/>
    </source>
</evidence>
<accession>A0A7V3E748</accession>
<reference evidence="2" key="1">
    <citation type="journal article" date="2020" name="mSystems">
        <title>Genome- and Community-Level Interaction Insights into Carbon Utilization and Element Cycling Functions of Hydrothermarchaeota in Hydrothermal Sediment.</title>
        <authorList>
            <person name="Zhou Z."/>
            <person name="Liu Y."/>
            <person name="Xu W."/>
            <person name="Pan J."/>
            <person name="Luo Z.H."/>
            <person name="Li M."/>
        </authorList>
    </citation>
    <scope>NUCLEOTIDE SEQUENCE [LARGE SCALE GENOMIC DNA]</scope>
    <source>
        <strain evidence="2">SpSt-479</strain>
    </source>
</reference>
<dbReference type="InterPro" id="IPR021458">
    <property type="entry name" value="Rv0495c"/>
</dbReference>
<dbReference type="EMBL" id="DSUJ01000008">
    <property type="protein sequence ID" value="HFI90933.1"/>
    <property type="molecule type" value="Genomic_DNA"/>
</dbReference>
<name>A0A7V3E748_9BACT</name>
<dbReference type="Pfam" id="PF11307">
    <property type="entry name" value="DUF3109"/>
    <property type="match status" value="1"/>
</dbReference>